<comment type="caution">
    <text evidence="2">The sequence shown here is derived from an EMBL/GenBank/DDBJ whole genome shotgun (WGS) entry which is preliminary data.</text>
</comment>
<evidence type="ECO:0000313" key="2">
    <source>
        <dbReference type="EMBL" id="PVX50713.1"/>
    </source>
</evidence>
<organism evidence="2 3">
    <name type="scientific">Balneicella halophila</name>
    <dbReference type="NCBI Taxonomy" id="1537566"/>
    <lineage>
        <taxon>Bacteria</taxon>
        <taxon>Pseudomonadati</taxon>
        <taxon>Bacteroidota</taxon>
        <taxon>Bacteroidia</taxon>
        <taxon>Bacteroidales</taxon>
        <taxon>Balneicellaceae</taxon>
        <taxon>Balneicella</taxon>
    </lineage>
</organism>
<dbReference type="RefSeq" id="WP_116496271.1">
    <property type="nucleotide sequence ID" value="NZ_QENZ01000004.1"/>
</dbReference>
<feature type="transmembrane region" description="Helical" evidence="1">
    <location>
        <begin position="112"/>
        <end position="131"/>
    </location>
</feature>
<keyword evidence="1" id="KW-0472">Membrane</keyword>
<sequence length="172" mass="20165">MSNFIKNIIWWTGVLLLQMALLLYFRPTMVYTPYIFLILLFRILYTIPRTIVLLIAFLTGLFIDAMVNSWGVHAFSAVFIVFIQPAIVNVFSQQALGEESSFSFQTMGKLRYTLAMFILLFIYHALAFILWNFNFNYFFFFLYKAFVSSAIATFIILLLFSIFKSRKELSNE</sequence>
<feature type="transmembrane region" description="Helical" evidence="1">
    <location>
        <begin position="137"/>
        <end position="163"/>
    </location>
</feature>
<accession>A0A7L4UNF5</accession>
<gene>
    <name evidence="2" type="ORF">C7377_1026</name>
</gene>
<dbReference type="EMBL" id="QENZ01000004">
    <property type="protein sequence ID" value="PVX50713.1"/>
    <property type="molecule type" value="Genomic_DNA"/>
</dbReference>
<protein>
    <recommendedName>
        <fullName evidence="4">Rod shape-determining protein MreD</fullName>
    </recommendedName>
</protein>
<evidence type="ECO:0000256" key="1">
    <source>
        <dbReference type="SAM" id="Phobius"/>
    </source>
</evidence>
<evidence type="ECO:0000313" key="3">
    <source>
        <dbReference type="Proteomes" id="UP000251835"/>
    </source>
</evidence>
<feature type="transmembrane region" description="Helical" evidence="1">
    <location>
        <begin position="34"/>
        <end position="58"/>
    </location>
</feature>
<evidence type="ECO:0008006" key="4">
    <source>
        <dbReference type="Google" id="ProtNLM"/>
    </source>
</evidence>
<keyword evidence="3" id="KW-1185">Reference proteome</keyword>
<feature type="transmembrane region" description="Helical" evidence="1">
    <location>
        <begin position="6"/>
        <end position="25"/>
    </location>
</feature>
<feature type="transmembrane region" description="Helical" evidence="1">
    <location>
        <begin position="70"/>
        <end position="91"/>
    </location>
</feature>
<dbReference type="Proteomes" id="UP000251835">
    <property type="component" value="Unassembled WGS sequence"/>
</dbReference>
<dbReference type="OrthoDB" id="1132160at2"/>
<name>A0A7L4UNF5_BALHA</name>
<dbReference type="AlphaFoldDB" id="A0A7L4UNF5"/>
<keyword evidence="1" id="KW-0812">Transmembrane</keyword>
<reference evidence="2 3" key="1">
    <citation type="submission" date="2018-05" db="EMBL/GenBank/DDBJ databases">
        <title>Genomic Encyclopedia of Type Strains, Phase IV (KMG-IV): sequencing the most valuable type-strain genomes for metagenomic binning, comparative biology and taxonomic classification.</title>
        <authorList>
            <person name="Goeker M."/>
        </authorList>
    </citation>
    <scope>NUCLEOTIDE SEQUENCE [LARGE SCALE GENOMIC DNA]</scope>
    <source>
        <strain evidence="2 3">DSM 28579</strain>
    </source>
</reference>
<keyword evidence="1" id="KW-1133">Transmembrane helix</keyword>
<proteinExistence type="predicted"/>